<protein>
    <recommendedName>
        <fullName evidence="4">DUF1776-domain-containing protein</fullName>
    </recommendedName>
</protein>
<sequence length="593" mass="63869">MLFFSTMSSSIPSREQIEEYVFAVEQYVQSSFVSVAPDIPAITDAIHRLWLDVSRFGPPELPEMRIPGLGSFEVPVAPPPPPPPPPLTWVERAVEWAGRHRKVMGACIIGASFAVGYSATVSYQRRSKARVAARTVGFNPNARRLVVVVLGADTPLGLPLVQGLEKEGYIVIASVSTAEAVSAIESAGNGFVRALVLDPQEPKTMPYFLRSLQATLSLRFPLNMAGDPYQQSSSTNPQLFSVISLLTLPYPPTSPSPAPFEHLDFQMTYQDYLTRSHIVPLQTIQALLPLFRITPARLREAGAMFGRKQSIIICLPATDARVGVPYASAQAMSAAATARGAEVLRREIGQAARFTGKQRAVQDMRVVLVDVGAVGSVGSPSCDVDAYGDAVKGWTATEQSIYAAPYVSYMEGVHGQGSRHPTSVNRFVRRIVNTVGRNGARTGCLSAAVGLKLWVLNVHRSMWGNRFSIGAGALTYTLASYLPTVVLDTLLNLPAFLMAVRNKYLPISPYISSPALPPKTIPEEDERRAEADASVIIEEDTSLEGTSTTLNAPGDETAAESEESPSSSTGSDLRSGSFVVGSGVENSWVSVQE</sequence>
<reference evidence="2 3" key="1">
    <citation type="submission" date="2015-04" db="EMBL/GenBank/DDBJ databases">
        <title>Complete genome sequence of Schizopora paradoxa KUC8140, a cosmopolitan wood degrader in East Asia.</title>
        <authorList>
            <consortium name="DOE Joint Genome Institute"/>
            <person name="Min B."/>
            <person name="Park H."/>
            <person name="Jang Y."/>
            <person name="Kim J.-J."/>
            <person name="Kim K.H."/>
            <person name="Pangilinan J."/>
            <person name="Lipzen A."/>
            <person name="Riley R."/>
            <person name="Grigoriev I.V."/>
            <person name="Spatafora J.W."/>
            <person name="Choi I.-G."/>
        </authorList>
    </citation>
    <scope>NUCLEOTIDE SEQUENCE [LARGE SCALE GENOMIC DNA]</scope>
    <source>
        <strain evidence="2 3">KUC8140</strain>
    </source>
</reference>
<feature type="compositionally biased region" description="Basic and acidic residues" evidence="1">
    <location>
        <begin position="521"/>
        <end position="531"/>
    </location>
</feature>
<dbReference type="EMBL" id="KQ086023">
    <property type="protein sequence ID" value="KLO10533.1"/>
    <property type="molecule type" value="Genomic_DNA"/>
</dbReference>
<dbReference type="OrthoDB" id="5308060at2759"/>
<keyword evidence="3" id="KW-1185">Reference proteome</keyword>
<organism evidence="2 3">
    <name type="scientific">Schizopora paradoxa</name>
    <dbReference type="NCBI Taxonomy" id="27342"/>
    <lineage>
        <taxon>Eukaryota</taxon>
        <taxon>Fungi</taxon>
        <taxon>Dikarya</taxon>
        <taxon>Basidiomycota</taxon>
        <taxon>Agaricomycotina</taxon>
        <taxon>Agaricomycetes</taxon>
        <taxon>Hymenochaetales</taxon>
        <taxon>Schizoporaceae</taxon>
        <taxon>Schizopora</taxon>
    </lineage>
</organism>
<dbReference type="AlphaFoldDB" id="A0A0H2RM48"/>
<dbReference type="Pfam" id="PF08643">
    <property type="entry name" value="DUF1776"/>
    <property type="match status" value="1"/>
</dbReference>
<name>A0A0H2RM48_9AGAM</name>
<evidence type="ECO:0000256" key="1">
    <source>
        <dbReference type="SAM" id="MobiDB-lite"/>
    </source>
</evidence>
<proteinExistence type="predicted"/>
<dbReference type="Gene3D" id="3.40.50.720">
    <property type="entry name" value="NAD(P)-binding Rossmann-like Domain"/>
    <property type="match status" value="1"/>
</dbReference>
<dbReference type="Proteomes" id="UP000053477">
    <property type="component" value="Unassembled WGS sequence"/>
</dbReference>
<accession>A0A0H2RM48</accession>
<dbReference type="SUPFAM" id="SSF51735">
    <property type="entry name" value="NAD(P)-binding Rossmann-fold domains"/>
    <property type="match status" value="1"/>
</dbReference>
<evidence type="ECO:0000313" key="2">
    <source>
        <dbReference type="EMBL" id="KLO10533.1"/>
    </source>
</evidence>
<dbReference type="InterPro" id="IPR013952">
    <property type="entry name" value="DUF1776_fun"/>
</dbReference>
<gene>
    <name evidence="2" type="ORF">SCHPADRAFT_999487</name>
</gene>
<evidence type="ECO:0000313" key="3">
    <source>
        <dbReference type="Proteomes" id="UP000053477"/>
    </source>
</evidence>
<dbReference type="InterPro" id="IPR036291">
    <property type="entry name" value="NAD(P)-bd_dom_sf"/>
</dbReference>
<feature type="region of interest" description="Disordered" evidence="1">
    <location>
        <begin position="515"/>
        <end position="579"/>
    </location>
</feature>
<feature type="compositionally biased region" description="Low complexity" evidence="1">
    <location>
        <begin position="564"/>
        <end position="577"/>
    </location>
</feature>
<evidence type="ECO:0008006" key="4">
    <source>
        <dbReference type="Google" id="ProtNLM"/>
    </source>
</evidence>
<dbReference type="InParanoid" id="A0A0H2RM48"/>